<evidence type="ECO:0000259" key="2">
    <source>
        <dbReference type="Pfam" id="PF22013"/>
    </source>
</evidence>
<dbReference type="Proteomes" id="UP000070505">
    <property type="component" value="Unassembled WGS sequence"/>
</dbReference>
<dbReference type="InterPro" id="IPR029063">
    <property type="entry name" value="SAM-dependent_MTases_sf"/>
</dbReference>
<evidence type="ECO:0000313" key="4">
    <source>
        <dbReference type="Proteomes" id="UP000070505"/>
    </source>
</evidence>
<evidence type="ECO:0000313" key="3">
    <source>
        <dbReference type="EMBL" id="KXI16888.1"/>
    </source>
</evidence>
<proteinExistence type="predicted"/>
<dbReference type="RefSeq" id="WP_075523623.1">
    <property type="nucleotide sequence ID" value="NZ_KQ961867.1"/>
</dbReference>
<feature type="domain" description="PG-1098 ferredoxin-like" evidence="2">
    <location>
        <begin position="337"/>
        <end position="380"/>
    </location>
</feature>
<dbReference type="Gene3D" id="1.10.10.1110">
    <property type="entry name" value="Methyltransferase PG1098, N-terminal domain"/>
    <property type="match status" value="1"/>
</dbReference>
<dbReference type="SUPFAM" id="SSF53335">
    <property type="entry name" value="S-adenosyl-L-methionine-dependent methyltransferases"/>
    <property type="match status" value="1"/>
</dbReference>
<dbReference type="PATRIC" id="fig|2702.101.peg.787"/>
<sequence length="454" mass="50915">MFLELKKPQKVVQTNPQTLKFIEDNLSLPSDVAALKASKNSKVDTVFAVNQIAGRKIASEKLPLWASLENVIYPVHLSLEQCSSQFTAEYKKSLTRELLKSIPENHSTFVDLTGGFGVDFTILSQLFDESIYIEQQSELASIAQHNISVMCKNIVHCFNEDSVIALNAIHKATMIYIDPARRDSHGSRTYAIEDCTPNVLLLKHKLLDVSDFVIVKLSPMLDWRKTISDFEGNVSQVHIVSCNNECKELLVVLDNNIHTNIRVHCVNDDQHTIFCAKYDLKSARIEVFLDDSIDASESDCESASESETSEFGLSAVESSIPTCVGKSKNFLKEYANYVYEPNASIMKSGCFELLTHMYSVNQIAQNSHVFVSKNPVKQFPGKMLAVTNICTMNKLDLKQALNGITHASIVVRNFPMSVDSLRKKLRIKDGMQMRIIATTDSQNNHILIFAKPEK</sequence>
<reference evidence="4" key="1">
    <citation type="submission" date="2016-02" db="EMBL/GenBank/DDBJ databases">
        <authorList>
            <person name="Mitreva M."/>
            <person name="Pepin K.H."/>
            <person name="Mihindukulasuriya K.A."/>
            <person name="Fulton R."/>
            <person name="Fronick C."/>
            <person name="O'Laughlin M."/>
            <person name="Miner T."/>
            <person name="Herter B."/>
            <person name="Rosa B.A."/>
            <person name="Cordes M."/>
            <person name="Tomlinson C."/>
            <person name="Wollam A."/>
            <person name="Palsikar V.B."/>
            <person name="Mardis E.R."/>
            <person name="Wilson R.K."/>
        </authorList>
    </citation>
    <scope>NUCLEOTIDE SEQUENCE [LARGE SCALE GENOMIC DNA]</scope>
    <source>
        <strain evidence="4">CMW7778B</strain>
    </source>
</reference>
<dbReference type="EMBL" id="LSRC01000035">
    <property type="protein sequence ID" value="KXI16888.1"/>
    <property type="molecule type" value="Genomic_DNA"/>
</dbReference>
<evidence type="ECO:0000259" key="1">
    <source>
        <dbReference type="Pfam" id="PF18096"/>
    </source>
</evidence>
<dbReference type="AlphaFoldDB" id="A0A135Z5F9"/>
<dbReference type="Pfam" id="PF22013">
    <property type="entry name" value="PG_1098_Fer"/>
    <property type="match status" value="1"/>
</dbReference>
<protein>
    <submittedName>
        <fullName evidence="3">Uncharacterized protein</fullName>
    </submittedName>
</protein>
<name>A0A135Z5F9_GARVA</name>
<dbReference type="InterPro" id="IPR041497">
    <property type="entry name" value="Thump-like"/>
</dbReference>
<comment type="caution">
    <text evidence="3">The sequence shown here is derived from an EMBL/GenBank/DDBJ whole genome shotgun (WGS) entry which is preliminary data.</text>
</comment>
<dbReference type="Gene3D" id="3.40.50.150">
    <property type="entry name" value="Vaccinia Virus protein VP39"/>
    <property type="match status" value="1"/>
</dbReference>
<dbReference type="InterPro" id="IPR054168">
    <property type="entry name" value="PG_1098_Fer"/>
</dbReference>
<organism evidence="3 4">
    <name type="scientific">Gardnerella vaginalis</name>
    <dbReference type="NCBI Taxonomy" id="2702"/>
    <lineage>
        <taxon>Bacteria</taxon>
        <taxon>Bacillati</taxon>
        <taxon>Actinomycetota</taxon>
        <taxon>Actinomycetes</taxon>
        <taxon>Bifidobacteriales</taxon>
        <taxon>Bifidobacteriaceae</taxon>
        <taxon>Gardnerella</taxon>
    </lineage>
</organism>
<feature type="domain" description="THUMP-like" evidence="1">
    <location>
        <begin position="382"/>
        <end position="451"/>
    </location>
</feature>
<accession>A0A135Z5F9</accession>
<dbReference type="Pfam" id="PF18096">
    <property type="entry name" value="Thump_like"/>
    <property type="match status" value="1"/>
</dbReference>
<gene>
    <name evidence="3" type="ORF">HMPREF3230_00807</name>
</gene>